<reference evidence="7 8" key="1">
    <citation type="submission" date="2017-11" db="EMBL/GenBank/DDBJ databases">
        <title>Genomic Encyclopedia of Archaeal and Bacterial Type Strains, Phase II (KMG-II): From Individual Species to Whole Genera.</title>
        <authorList>
            <person name="Goeker M."/>
        </authorList>
    </citation>
    <scope>NUCLEOTIDE SEQUENCE [LARGE SCALE GENOMIC DNA]</scope>
    <source>
        <strain evidence="7 8">DSM 27763</strain>
    </source>
</reference>
<organism evidence="7 8">
    <name type="scientific">Mumia flava</name>
    <dbReference type="NCBI Taxonomy" id="1348852"/>
    <lineage>
        <taxon>Bacteria</taxon>
        <taxon>Bacillati</taxon>
        <taxon>Actinomycetota</taxon>
        <taxon>Actinomycetes</taxon>
        <taxon>Propionibacteriales</taxon>
        <taxon>Nocardioidaceae</taxon>
        <taxon>Mumia</taxon>
    </lineage>
</organism>
<dbReference type="InterPro" id="IPR029063">
    <property type="entry name" value="SAM-dependent_MTases_sf"/>
</dbReference>
<sequence length="210" mass="22255">MDVSRETSAPAVAGSLFGSRLDLAQRYAMSLATSGVERGLIGPREVPRLWDRHLLNCAVVATALESGAEIADVGTGAGLPGLVWAIARADVRMTLIEPLLRRTVFLEEVVADLGLDNVDVVRGRAEEVDGAYDVVTSRAVAPLPRLVGWSMPLVRPGGSMWAIKGASVSDEVPAARSAIRRSGGTNVRVTTYGEGIVETPTTVLQIDRIP</sequence>
<name>A0A2M9BIC2_9ACTN</name>
<evidence type="ECO:0000313" key="8">
    <source>
        <dbReference type="Proteomes" id="UP000230842"/>
    </source>
</evidence>
<feature type="binding site" evidence="6">
    <location>
        <position position="79"/>
    </location>
    <ligand>
        <name>S-adenosyl-L-methionine</name>
        <dbReference type="ChEBI" id="CHEBI:59789"/>
    </ligand>
</feature>
<protein>
    <recommendedName>
        <fullName evidence="6">Ribosomal RNA small subunit methyltransferase G</fullName>
        <ecNumber evidence="6">2.1.1.-</ecNumber>
    </recommendedName>
    <alternativeName>
        <fullName evidence="6">16S rRNA 7-methylguanosine methyltransferase</fullName>
        <shortName evidence="6">16S rRNA m7G methyltransferase</shortName>
    </alternativeName>
</protein>
<dbReference type="Pfam" id="PF02527">
    <property type="entry name" value="GidB"/>
    <property type="match status" value="1"/>
</dbReference>
<dbReference type="GO" id="GO:0070043">
    <property type="term" value="F:rRNA (guanine-N7-)-methyltransferase activity"/>
    <property type="evidence" value="ECO:0007669"/>
    <property type="project" value="UniProtKB-UniRule"/>
</dbReference>
<feature type="binding site" evidence="6">
    <location>
        <position position="74"/>
    </location>
    <ligand>
        <name>S-adenosyl-L-methionine</name>
        <dbReference type="ChEBI" id="CHEBI:59789"/>
    </ligand>
</feature>
<feature type="binding site" evidence="6">
    <location>
        <begin position="125"/>
        <end position="126"/>
    </location>
    <ligand>
        <name>S-adenosyl-L-methionine</name>
        <dbReference type="ChEBI" id="CHEBI:59789"/>
    </ligand>
</feature>
<keyword evidence="8" id="KW-1185">Reference proteome</keyword>
<comment type="caution">
    <text evidence="7">The sequence shown here is derived from an EMBL/GenBank/DDBJ whole genome shotgun (WGS) entry which is preliminary data.</text>
</comment>
<keyword evidence="5 6" id="KW-0949">S-adenosyl-L-methionine</keyword>
<keyword evidence="1 6" id="KW-0963">Cytoplasm</keyword>
<evidence type="ECO:0000256" key="6">
    <source>
        <dbReference type="HAMAP-Rule" id="MF_00074"/>
    </source>
</evidence>
<keyword evidence="3 6" id="KW-0489">Methyltransferase</keyword>
<dbReference type="OrthoDB" id="9808773at2"/>
<comment type="function">
    <text evidence="6">Specifically methylates the N7 position of a guanine in 16S rRNA.</text>
</comment>
<dbReference type="CDD" id="cd02440">
    <property type="entry name" value="AdoMet_MTases"/>
    <property type="match status" value="1"/>
</dbReference>
<dbReference type="PANTHER" id="PTHR31760:SF0">
    <property type="entry name" value="S-ADENOSYL-L-METHIONINE-DEPENDENT METHYLTRANSFERASES SUPERFAMILY PROTEIN"/>
    <property type="match status" value="1"/>
</dbReference>
<dbReference type="EMBL" id="PGEZ01000001">
    <property type="protein sequence ID" value="PJJ57654.1"/>
    <property type="molecule type" value="Genomic_DNA"/>
</dbReference>
<accession>A0A2M9BIC2</accession>
<evidence type="ECO:0000313" key="7">
    <source>
        <dbReference type="EMBL" id="PJJ57654.1"/>
    </source>
</evidence>
<evidence type="ECO:0000256" key="2">
    <source>
        <dbReference type="ARBA" id="ARBA00022552"/>
    </source>
</evidence>
<proteinExistence type="inferred from homology"/>
<dbReference type="HAMAP" id="MF_00074">
    <property type="entry name" value="16SrRNA_methyltr_G"/>
    <property type="match status" value="1"/>
</dbReference>
<comment type="caution">
    <text evidence="6">Lacks conserved residue(s) required for the propagation of feature annotation.</text>
</comment>
<dbReference type="PANTHER" id="PTHR31760">
    <property type="entry name" value="S-ADENOSYL-L-METHIONINE-DEPENDENT METHYLTRANSFERASES SUPERFAMILY PROTEIN"/>
    <property type="match status" value="1"/>
</dbReference>
<evidence type="ECO:0000256" key="5">
    <source>
        <dbReference type="ARBA" id="ARBA00022691"/>
    </source>
</evidence>
<evidence type="ECO:0000256" key="3">
    <source>
        <dbReference type="ARBA" id="ARBA00022603"/>
    </source>
</evidence>
<dbReference type="AlphaFoldDB" id="A0A2M9BIC2"/>
<gene>
    <name evidence="6" type="primary">rsmG</name>
    <name evidence="7" type="ORF">CLV56_1892</name>
</gene>
<dbReference type="EC" id="2.1.1.-" evidence="6"/>
<dbReference type="PIRSF" id="PIRSF003078">
    <property type="entry name" value="GidB"/>
    <property type="match status" value="1"/>
</dbReference>
<comment type="subcellular location">
    <subcellularLocation>
        <location evidence="6">Cytoplasm</location>
    </subcellularLocation>
</comment>
<keyword evidence="4 6" id="KW-0808">Transferase</keyword>
<dbReference type="GO" id="GO:0005829">
    <property type="term" value="C:cytosol"/>
    <property type="evidence" value="ECO:0007669"/>
    <property type="project" value="TreeGrafter"/>
</dbReference>
<feature type="binding site" evidence="6">
    <location>
        <position position="138"/>
    </location>
    <ligand>
        <name>S-adenosyl-L-methionine</name>
        <dbReference type="ChEBI" id="CHEBI:59789"/>
    </ligand>
</feature>
<evidence type="ECO:0000256" key="1">
    <source>
        <dbReference type="ARBA" id="ARBA00022490"/>
    </source>
</evidence>
<comment type="similarity">
    <text evidence="6">Belongs to the methyltransferase superfamily. RNA methyltransferase RsmG family.</text>
</comment>
<dbReference type="SUPFAM" id="SSF53335">
    <property type="entry name" value="S-adenosyl-L-methionine-dependent methyltransferases"/>
    <property type="match status" value="1"/>
</dbReference>
<dbReference type="Proteomes" id="UP000230842">
    <property type="component" value="Unassembled WGS sequence"/>
</dbReference>
<dbReference type="InterPro" id="IPR003682">
    <property type="entry name" value="rRNA_ssu_MeTfrase_G"/>
</dbReference>
<keyword evidence="2 6" id="KW-0698">rRNA processing</keyword>
<dbReference type="Gene3D" id="3.40.50.150">
    <property type="entry name" value="Vaccinia Virus protein VP39"/>
    <property type="match status" value="1"/>
</dbReference>
<dbReference type="NCBIfam" id="TIGR00138">
    <property type="entry name" value="rsmG_gidB"/>
    <property type="match status" value="1"/>
</dbReference>
<evidence type="ECO:0000256" key="4">
    <source>
        <dbReference type="ARBA" id="ARBA00022679"/>
    </source>
</evidence>